<accession>A0AAE4BQ06</accession>
<evidence type="ECO:0000313" key="3">
    <source>
        <dbReference type="Proteomes" id="UP001185331"/>
    </source>
</evidence>
<dbReference type="Pfam" id="PF01609">
    <property type="entry name" value="DDE_Tnp_1"/>
    <property type="match status" value="1"/>
</dbReference>
<evidence type="ECO:0000259" key="1">
    <source>
        <dbReference type="Pfam" id="PF01609"/>
    </source>
</evidence>
<evidence type="ECO:0000313" key="2">
    <source>
        <dbReference type="EMBL" id="MDR6221047.1"/>
    </source>
</evidence>
<protein>
    <recommendedName>
        <fullName evidence="1">Transposase IS4-like domain-containing protein</fullName>
    </recommendedName>
</protein>
<dbReference type="AlphaFoldDB" id="A0AAE4BQ06"/>
<feature type="domain" description="Transposase IS4-like" evidence="1">
    <location>
        <begin position="12"/>
        <end position="58"/>
    </location>
</feature>
<dbReference type="SUPFAM" id="SSF53098">
    <property type="entry name" value="Ribonuclease H-like"/>
    <property type="match status" value="1"/>
</dbReference>
<comment type="caution">
    <text evidence="2">The sequence shown here is derived from an EMBL/GenBank/DDBJ whole genome shotgun (WGS) entry which is preliminary data.</text>
</comment>
<dbReference type="Proteomes" id="UP001185331">
    <property type="component" value="Unassembled WGS sequence"/>
</dbReference>
<reference evidence="2" key="1">
    <citation type="submission" date="2023-07" db="EMBL/GenBank/DDBJ databases">
        <title>Sorghum-associated microbial communities from plants grown in Nebraska, USA.</title>
        <authorList>
            <person name="Schachtman D."/>
        </authorList>
    </citation>
    <scope>NUCLEOTIDE SEQUENCE</scope>
    <source>
        <strain evidence="2">BE330</strain>
    </source>
</reference>
<organism evidence="2 3">
    <name type="scientific">Deinococcus soli</name>
    <name type="common">ex Cha et al. 2016</name>
    <dbReference type="NCBI Taxonomy" id="1309411"/>
    <lineage>
        <taxon>Bacteria</taxon>
        <taxon>Thermotogati</taxon>
        <taxon>Deinococcota</taxon>
        <taxon>Deinococci</taxon>
        <taxon>Deinococcales</taxon>
        <taxon>Deinococcaceae</taxon>
        <taxon>Deinococcus</taxon>
    </lineage>
</organism>
<dbReference type="GO" id="GO:0003677">
    <property type="term" value="F:DNA binding"/>
    <property type="evidence" value="ECO:0007669"/>
    <property type="project" value="InterPro"/>
</dbReference>
<dbReference type="GO" id="GO:0006313">
    <property type="term" value="P:DNA transposition"/>
    <property type="evidence" value="ECO:0007669"/>
    <property type="project" value="InterPro"/>
</dbReference>
<gene>
    <name evidence="2" type="ORF">J2Y00_004678</name>
</gene>
<dbReference type="InterPro" id="IPR002559">
    <property type="entry name" value="Transposase_11"/>
</dbReference>
<dbReference type="InterPro" id="IPR012337">
    <property type="entry name" value="RNaseH-like_sf"/>
</dbReference>
<name>A0AAE4BQ06_9DEIO</name>
<proteinExistence type="predicted"/>
<dbReference type="GO" id="GO:0004803">
    <property type="term" value="F:transposase activity"/>
    <property type="evidence" value="ECO:0007669"/>
    <property type="project" value="InterPro"/>
</dbReference>
<dbReference type="EMBL" id="JAVDQK010000022">
    <property type="protein sequence ID" value="MDR6221047.1"/>
    <property type="molecule type" value="Genomic_DNA"/>
</dbReference>
<sequence>MAIATDFSVWDTCVLYRARWSVECTFASLKVRGFDVERTGITRPDRLERLFGLVVLAWISCLRVGVWLQAQVPVKVKAHGRAAMSLVRYGAERLCHALRWNLPE</sequence>